<keyword evidence="11 18" id="KW-1133">Transmembrane helix</keyword>
<dbReference type="PRINTS" id="PR00344">
    <property type="entry name" value="BCTRLSENSOR"/>
</dbReference>
<comment type="caution">
    <text evidence="23">The sequence shown here is derived from an EMBL/GenBank/DDBJ whole genome shotgun (WGS) entry which is preliminary data.</text>
</comment>
<keyword evidence="5" id="KW-0997">Cell inner membrane</keyword>
<feature type="modified residue" description="Phosphohistidine" evidence="14">
    <location>
        <position position="904"/>
    </location>
</feature>
<keyword evidence="6 15" id="KW-0597">Phosphoprotein</keyword>
<evidence type="ECO:0000256" key="7">
    <source>
        <dbReference type="ARBA" id="ARBA00022679"/>
    </source>
</evidence>
<dbReference type="SUPFAM" id="SSF48452">
    <property type="entry name" value="TPR-like"/>
    <property type="match status" value="2"/>
</dbReference>
<dbReference type="InterPro" id="IPR008207">
    <property type="entry name" value="Sig_transdc_His_kin_Hpt_dom"/>
</dbReference>
<dbReference type="Pfam" id="PF00512">
    <property type="entry name" value="HisKA"/>
    <property type="match status" value="1"/>
</dbReference>
<evidence type="ECO:0000256" key="15">
    <source>
        <dbReference type="PROSITE-ProRule" id="PRU00169"/>
    </source>
</evidence>
<evidence type="ECO:0000256" key="13">
    <source>
        <dbReference type="ARBA" id="ARBA00023136"/>
    </source>
</evidence>
<evidence type="ECO:0000256" key="11">
    <source>
        <dbReference type="ARBA" id="ARBA00022989"/>
    </source>
</evidence>
<evidence type="ECO:0000256" key="19">
    <source>
        <dbReference type="SAM" id="SignalP"/>
    </source>
</evidence>
<proteinExistence type="predicted"/>
<dbReference type="CDD" id="cd17546">
    <property type="entry name" value="REC_hyHK_CKI1_RcsC-like"/>
    <property type="match status" value="1"/>
</dbReference>
<dbReference type="Gene3D" id="1.10.287.130">
    <property type="match status" value="1"/>
</dbReference>
<keyword evidence="10" id="KW-0547">Nucleotide-binding</keyword>
<keyword evidence="19" id="KW-0732">Signal</keyword>
<keyword evidence="12" id="KW-0902">Two-component regulatory system</keyword>
<dbReference type="PROSITE" id="PS50110">
    <property type="entry name" value="RESPONSE_REGULATORY"/>
    <property type="match status" value="1"/>
</dbReference>
<evidence type="ECO:0000256" key="3">
    <source>
        <dbReference type="ARBA" id="ARBA00012438"/>
    </source>
</evidence>
<dbReference type="SMART" id="SM00028">
    <property type="entry name" value="TPR"/>
    <property type="match status" value="6"/>
</dbReference>
<keyword evidence="7" id="KW-0808">Transferase</keyword>
<dbReference type="GO" id="GO:0000155">
    <property type="term" value="F:phosphorelay sensor kinase activity"/>
    <property type="evidence" value="ECO:0007669"/>
    <property type="project" value="InterPro"/>
</dbReference>
<dbReference type="InterPro" id="IPR005467">
    <property type="entry name" value="His_kinase_dom"/>
</dbReference>
<dbReference type="SMART" id="SM00387">
    <property type="entry name" value="HATPase_c"/>
    <property type="match status" value="1"/>
</dbReference>
<dbReference type="AlphaFoldDB" id="A0A502KR33"/>
<dbReference type="SUPFAM" id="SSF52172">
    <property type="entry name" value="CheY-like"/>
    <property type="match status" value="1"/>
</dbReference>
<organism evidence="23 24">
    <name type="scientific">Litorilituus lipolyticus</name>
    <dbReference type="NCBI Taxonomy" id="2491017"/>
    <lineage>
        <taxon>Bacteria</taxon>
        <taxon>Pseudomonadati</taxon>
        <taxon>Pseudomonadota</taxon>
        <taxon>Gammaproteobacteria</taxon>
        <taxon>Alteromonadales</taxon>
        <taxon>Colwelliaceae</taxon>
        <taxon>Litorilituus</taxon>
    </lineage>
</organism>
<dbReference type="Gene3D" id="1.20.120.160">
    <property type="entry name" value="HPT domain"/>
    <property type="match status" value="1"/>
</dbReference>
<dbReference type="PROSITE" id="PS50005">
    <property type="entry name" value="TPR"/>
    <property type="match status" value="2"/>
</dbReference>
<feature type="modified residue" description="4-aspartylphosphate" evidence="15">
    <location>
        <position position="784"/>
    </location>
</feature>
<evidence type="ECO:0000256" key="2">
    <source>
        <dbReference type="ARBA" id="ARBA00004429"/>
    </source>
</evidence>
<dbReference type="RefSeq" id="WP_140605554.1">
    <property type="nucleotide sequence ID" value="NZ_SAWY01000041.1"/>
</dbReference>
<feature type="signal peptide" evidence="19">
    <location>
        <begin position="1"/>
        <end position="25"/>
    </location>
</feature>
<evidence type="ECO:0000259" key="22">
    <source>
        <dbReference type="PROSITE" id="PS50894"/>
    </source>
</evidence>
<feature type="coiled-coil region" evidence="17">
    <location>
        <begin position="386"/>
        <end position="432"/>
    </location>
</feature>
<dbReference type="InterPro" id="IPR001789">
    <property type="entry name" value="Sig_transdc_resp-reg_receiver"/>
</dbReference>
<evidence type="ECO:0000256" key="12">
    <source>
        <dbReference type="ARBA" id="ARBA00023012"/>
    </source>
</evidence>
<keyword evidence="24" id="KW-1185">Reference proteome</keyword>
<dbReference type="Gene3D" id="1.25.40.10">
    <property type="entry name" value="Tetratricopeptide repeat domain"/>
    <property type="match status" value="3"/>
</dbReference>
<evidence type="ECO:0000313" key="24">
    <source>
        <dbReference type="Proteomes" id="UP000315303"/>
    </source>
</evidence>
<feature type="domain" description="Histidine kinase" evidence="20">
    <location>
        <begin position="494"/>
        <end position="711"/>
    </location>
</feature>
<dbReference type="CDD" id="cd16922">
    <property type="entry name" value="HATPase_EvgS-ArcB-TorS-like"/>
    <property type="match status" value="1"/>
</dbReference>
<evidence type="ECO:0000256" key="16">
    <source>
        <dbReference type="PROSITE-ProRule" id="PRU00339"/>
    </source>
</evidence>
<evidence type="ECO:0000256" key="5">
    <source>
        <dbReference type="ARBA" id="ARBA00022519"/>
    </source>
</evidence>
<keyword evidence="17" id="KW-0175">Coiled coil</keyword>
<comment type="catalytic activity">
    <reaction evidence="1">
        <text>ATP + protein L-histidine = ADP + protein N-phospho-L-histidine.</text>
        <dbReference type="EC" id="2.7.13.3"/>
    </reaction>
</comment>
<evidence type="ECO:0000256" key="1">
    <source>
        <dbReference type="ARBA" id="ARBA00000085"/>
    </source>
</evidence>
<dbReference type="FunFam" id="3.30.565.10:FF:000010">
    <property type="entry name" value="Sensor histidine kinase RcsC"/>
    <property type="match status" value="1"/>
</dbReference>
<feature type="domain" description="HPt" evidence="22">
    <location>
        <begin position="865"/>
        <end position="958"/>
    </location>
</feature>
<dbReference type="FunFam" id="1.10.287.130:FF:000001">
    <property type="entry name" value="Two-component sensor histidine kinase"/>
    <property type="match status" value="1"/>
</dbReference>
<comment type="subcellular location">
    <subcellularLocation>
        <location evidence="2">Cell inner membrane</location>
        <topology evidence="2">Multi-pass membrane protein</topology>
    </subcellularLocation>
</comment>
<dbReference type="CDD" id="cd00082">
    <property type="entry name" value="HisKA"/>
    <property type="match status" value="1"/>
</dbReference>
<keyword evidence="10" id="KW-0067">ATP-binding</keyword>
<dbReference type="InterPro" id="IPR003594">
    <property type="entry name" value="HATPase_dom"/>
</dbReference>
<dbReference type="InterPro" id="IPR019734">
    <property type="entry name" value="TPR_rpt"/>
</dbReference>
<dbReference type="Pfam" id="PF01627">
    <property type="entry name" value="Hpt"/>
    <property type="match status" value="1"/>
</dbReference>
<evidence type="ECO:0000256" key="8">
    <source>
        <dbReference type="ARBA" id="ARBA00022692"/>
    </source>
</evidence>
<dbReference type="InterPro" id="IPR011990">
    <property type="entry name" value="TPR-like_helical_dom_sf"/>
</dbReference>
<dbReference type="SUPFAM" id="SSF47226">
    <property type="entry name" value="Histidine-containing phosphotransfer domain, HPT domain"/>
    <property type="match status" value="1"/>
</dbReference>
<dbReference type="GO" id="GO:0005886">
    <property type="term" value="C:plasma membrane"/>
    <property type="evidence" value="ECO:0007669"/>
    <property type="project" value="UniProtKB-SubCell"/>
</dbReference>
<keyword evidence="4" id="KW-1003">Cell membrane</keyword>
<dbReference type="InterPro" id="IPR003661">
    <property type="entry name" value="HisK_dim/P_dom"/>
</dbReference>
<feature type="repeat" description="TPR" evidence="16">
    <location>
        <begin position="66"/>
        <end position="99"/>
    </location>
</feature>
<reference evidence="23 24" key="1">
    <citation type="submission" date="2019-01" db="EMBL/GenBank/DDBJ databases">
        <title>Litorilituus lipolytica sp. nov., isolated from intertidal sand of the Yellow Sea in China.</title>
        <authorList>
            <person name="Liu A."/>
        </authorList>
    </citation>
    <scope>NUCLEOTIDE SEQUENCE [LARGE SCALE GENOMIC DNA]</scope>
    <source>
        <strain evidence="23 24">RZ04</strain>
    </source>
</reference>
<dbReference type="InterPro" id="IPR036890">
    <property type="entry name" value="HATPase_C_sf"/>
</dbReference>
<evidence type="ECO:0000313" key="23">
    <source>
        <dbReference type="EMBL" id="TPH12023.1"/>
    </source>
</evidence>
<evidence type="ECO:0000256" key="14">
    <source>
        <dbReference type="PROSITE-ProRule" id="PRU00110"/>
    </source>
</evidence>
<evidence type="ECO:0000256" key="18">
    <source>
        <dbReference type="SAM" id="Phobius"/>
    </source>
</evidence>
<feature type="repeat" description="TPR" evidence="16">
    <location>
        <begin position="106"/>
        <end position="139"/>
    </location>
</feature>
<keyword evidence="9" id="KW-0418">Kinase</keyword>
<dbReference type="Pfam" id="PF00072">
    <property type="entry name" value="Response_reg"/>
    <property type="match status" value="1"/>
</dbReference>
<accession>A0A502KR33</accession>
<dbReference type="Proteomes" id="UP000315303">
    <property type="component" value="Unassembled WGS sequence"/>
</dbReference>
<protein>
    <recommendedName>
        <fullName evidence="3">histidine kinase</fullName>
        <ecNumber evidence="3">2.7.13.3</ecNumber>
    </recommendedName>
</protein>
<name>A0A502KR33_9GAMM</name>
<dbReference type="PROSITE" id="PS50109">
    <property type="entry name" value="HIS_KIN"/>
    <property type="match status" value="1"/>
</dbReference>
<dbReference type="PANTHER" id="PTHR43047:SF72">
    <property type="entry name" value="OSMOSENSING HISTIDINE PROTEIN KINASE SLN1"/>
    <property type="match status" value="1"/>
</dbReference>
<feature type="transmembrane region" description="Helical" evidence="18">
    <location>
        <begin position="434"/>
        <end position="451"/>
    </location>
</feature>
<dbReference type="SUPFAM" id="SSF55874">
    <property type="entry name" value="ATPase domain of HSP90 chaperone/DNA topoisomerase II/histidine kinase"/>
    <property type="match status" value="1"/>
</dbReference>
<sequence>MEPFKSIFFFVLTLLLQCYIGVAFAAQTAEVQQKLADIAKYENKEEAIIRLDEMLLQKSLSAKHQMMILSHQGRTYYEMGNYEHAIEPTKSALKIAYHQNLIIEQAELNKLLGICYYFLGEYSSAVTYYQNAYDFYQGQVSQFSPTSEPFKQNAVKRANLLNNIALAYVLLGKSSFALQSYKKAEALYQQFGSENDKVDVRYNIATMLINLKRYDIAITMLKEIIPKLGQLGDNSGVAKAKADLGVAFKYSGQFELALQHTLVALNYFQSQNNNFETASQLHNIAEIYNLMKQPSKAKGFAEQGVKLSQEISHKKALAGSLQSLAKASFSLGDIPAAAQYLAQSNKVALSEDYKALTVSNMLLSSLINTGLQKFDLAIEQAQHYESKMHQEVNAKLNEQLAKFESEQLAQQVIRLEQNKKLQKLQMIKLEQQRGLILLAIILIFVIAFLIYRRRLENRLTNELESRVVQRTQALEFLTQELKQANQVKSQFLANMSHEIRTPLTSIVGQSEAIINGDINEAELSHEVNIIHGNSLHLLELINEILDLSKIEANKLDLELREYDLHKIINAIIDIFSEQANKKGLTFEVKHQLPSPFFVTIDGFRLKQILINLCSNAVKFTEKGHVIITISWRDQALTFSVQDTGIGMSKKQLSTIFELFTQADNSISRRFGGSGLGLYLSNQLALLMSGKIEVESIVGKGSTFVFSMPCQYKLSSNQKLGNIHEQEVIEKKYQGKIVLADDHDDNRRLIARILEGVGLEVLCATNGKQAVDLCIEHEPNLALLDIQMPEMDGIEAFRKLRSLHYKKPLFALTANAMSHEVNYFLALGFDGHLKKPIERKQFLRTIDTYYQPVLSVNNTKLEHDIEQVDFTDLKISFTKNLVEDKKKLLSLLESKENFQLERFAHRLAGAAQMFGYIELGQSAQELEKHLKMTHSEEKEEITLDLAECLLDELNLVVAE</sequence>
<dbReference type="SUPFAM" id="SSF47384">
    <property type="entry name" value="Homodimeric domain of signal transducing histidine kinase"/>
    <property type="match status" value="1"/>
</dbReference>
<evidence type="ECO:0000259" key="21">
    <source>
        <dbReference type="PROSITE" id="PS50110"/>
    </source>
</evidence>
<dbReference type="SMART" id="SM00448">
    <property type="entry name" value="REC"/>
    <property type="match status" value="1"/>
</dbReference>
<evidence type="ECO:0000259" key="20">
    <source>
        <dbReference type="PROSITE" id="PS50109"/>
    </source>
</evidence>
<gene>
    <name evidence="23" type="ORF">EPA86_16800</name>
</gene>
<keyword evidence="8 18" id="KW-0812">Transmembrane</keyword>
<dbReference type="SMART" id="SM00388">
    <property type="entry name" value="HisKA"/>
    <property type="match status" value="1"/>
</dbReference>
<dbReference type="InterPro" id="IPR036641">
    <property type="entry name" value="HPT_dom_sf"/>
</dbReference>
<keyword evidence="16" id="KW-0802">TPR repeat</keyword>
<evidence type="ECO:0000256" key="4">
    <source>
        <dbReference type="ARBA" id="ARBA00022475"/>
    </source>
</evidence>
<dbReference type="EC" id="2.7.13.3" evidence="3"/>
<dbReference type="Gene3D" id="3.30.565.10">
    <property type="entry name" value="Histidine kinase-like ATPase, C-terminal domain"/>
    <property type="match status" value="1"/>
</dbReference>
<dbReference type="PANTHER" id="PTHR43047">
    <property type="entry name" value="TWO-COMPONENT HISTIDINE PROTEIN KINASE"/>
    <property type="match status" value="1"/>
</dbReference>
<dbReference type="PROSITE" id="PS50894">
    <property type="entry name" value="HPT"/>
    <property type="match status" value="1"/>
</dbReference>
<dbReference type="InterPro" id="IPR036097">
    <property type="entry name" value="HisK_dim/P_sf"/>
</dbReference>
<dbReference type="Gene3D" id="3.40.50.2300">
    <property type="match status" value="1"/>
</dbReference>
<evidence type="ECO:0000256" key="10">
    <source>
        <dbReference type="ARBA" id="ARBA00022840"/>
    </source>
</evidence>
<keyword evidence="13 18" id="KW-0472">Membrane</keyword>
<feature type="domain" description="Response regulatory" evidence="21">
    <location>
        <begin position="735"/>
        <end position="849"/>
    </location>
</feature>
<feature type="chain" id="PRO_5021260588" description="histidine kinase" evidence="19">
    <location>
        <begin position="26"/>
        <end position="958"/>
    </location>
</feature>
<dbReference type="InterPro" id="IPR011006">
    <property type="entry name" value="CheY-like_superfamily"/>
</dbReference>
<evidence type="ECO:0000256" key="6">
    <source>
        <dbReference type="ARBA" id="ARBA00022553"/>
    </source>
</evidence>
<dbReference type="Pfam" id="PF02518">
    <property type="entry name" value="HATPase_c"/>
    <property type="match status" value="1"/>
</dbReference>
<dbReference type="GO" id="GO:0009927">
    <property type="term" value="F:histidine phosphotransfer kinase activity"/>
    <property type="evidence" value="ECO:0007669"/>
    <property type="project" value="TreeGrafter"/>
</dbReference>
<dbReference type="OrthoDB" id="9810730at2"/>
<evidence type="ECO:0000256" key="9">
    <source>
        <dbReference type="ARBA" id="ARBA00022777"/>
    </source>
</evidence>
<evidence type="ECO:0000256" key="17">
    <source>
        <dbReference type="SAM" id="Coils"/>
    </source>
</evidence>
<dbReference type="EMBL" id="SAWY01000041">
    <property type="protein sequence ID" value="TPH12023.1"/>
    <property type="molecule type" value="Genomic_DNA"/>
</dbReference>
<dbReference type="InterPro" id="IPR004358">
    <property type="entry name" value="Sig_transdc_His_kin-like_C"/>
</dbReference>